<feature type="compositionally biased region" description="Low complexity" evidence="4">
    <location>
        <begin position="152"/>
        <end position="167"/>
    </location>
</feature>
<protein>
    <submittedName>
        <fullName evidence="5">Uncharacterized protein</fullName>
    </submittedName>
</protein>
<dbReference type="GO" id="GO:0005524">
    <property type="term" value="F:ATP binding"/>
    <property type="evidence" value="ECO:0007669"/>
    <property type="project" value="UniProtKB-KW"/>
</dbReference>
<dbReference type="Gramene" id="KMS93508">
    <property type="protein sequence ID" value="KMS93508"/>
    <property type="gene ID" value="BVRB_030770"/>
</dbReference>
<keyword evidence="3" id="KW-0143">Chaperone</keyword>
<dbReference type="PANTHER" id="PTHR45639:SF3">
    <property type="entry name" value="HYPOXIA UP-REGULATED PROTEIN 1"/>
    <property type="match status" value="1"/>
</dbReference>
<dbReference type="Proteomes" id="UP000035740">
    <property type="component" value="Unassembled WGS sequence"/>
</dbReference>
<feature type="non-terminal residue" evidence="5">
    <location>
        <position position="221"/>
    </location>
</feature>
<dbReference type="EMBL" id="KQ101969">
    <property type="protein sequence ID" value="KMS93508.1"/>
    <property type="molecule type" value="Genomic_DNA"/>
</dbReference>
<evidence type="ECO:0000256" key="2">
    <source>
        <dbReference type="ARBA" id="ARBA00022840"/>
    </source>
</evidence>
<keyword evidence="1" id="KW-0547">Nucleotide-binding</keyword>
<gene>
    <name evidence="5" type="ORF">BVRB_030770</name>
</gene>
<accession>A0A0J8B0S5</accession>
<feature type="region of interest" description="Disordered" evidence="4">
    <location>
        <begin position="126"/>
        <end position="221"/>
    </location>
</feature>
<keyword evidence="6" id="KW-1185">Reference proteome</keyword>
<name>A0A0J8B0S5_BETVV</name>
<feature type="non-terminal residue" evidence="5">
    <location>
        <position position="1"/>
    </location>
</feature>
<sequence>LDSAELWLEDNFESDQVSLFTDKLAELKALSDDIFFRIKEAGLRTDSLADLDAAVASASKSLKKIREKMDWVPQEMIQSHEKLLTETMEWLASKTAEHNSMDPVENPKFLASDVDKQKKQLVDRTALLQRYPKPPPKPADTKKKNATEPGKAKSSGNSESSAEPSTDSSKEASNESFNEPSVESSNESSTESSNEDPAKSGEVPESTPEESGESEPQDVEN</sequence>
<evidence type="ECO:0000256" key="3">
    <source>
        <dbReference type="ARBA" id="ARBA00023186"/>
    </source>
</evidence>
<proteinExistence type="predicted"/>
<dbReference type="AlphaFoldDB" id="A0A0J8B0S5"/>
<organism evidence="5 6">
    <name type="scientific">Beta vulgaris subsp. vulgaris</name>
    <name type="common">Beet</name>
    <dbReference type="NCBI Taxonomy" id="3555"/>
    <lineage>
        <taxon>Eukaryota</taxon>
        <taxon>Viridiplantae</taxon>
        <taxon>Streptophyta</taxon>
        <taxon>Embryophyta</taxon>
        <taxon>Tracheophyta</taxon>
        <taxon>Spermatophyta</taxon>
        <taxon>Magnoliopsida</taxon>
        <taxon>eudicotyledons</taxon>
        <taxon>Gunneridae</taxon>
        <taxon>Pentapetalae</taxon>
        <taxon>Caryophyllales</taxon>
        <taxon>Chenopodiaceae</taxon>
        <taxon>Betoideae</taxon>
        <taxon>Beta</taxon>
    </lineage>
</organism>
<dbReference type="GO" id="GO:0140662">
    <property type="term" value="F:ATP-dependent protein folding chaperone"/>
    <property type="evidence" value="ECO:0007669"/>
    <property type="project" value="InterPro"/>
</dbReference>
<evidence type="ECO:0000256" key="4">
    <source>
        <dbReference type="SAM" id="MobiDB-lite"/>
    </source>
</evidence>
<evidence type="ECO:0000256" key="1">
    <source>
        <dbReference type="ARBA" id="ARBA00022741"/>
    </source>
</evidence>
<feature type="compositionally biased region" description="Low complexity" evidence="4">
    <location>
        <begin position="174"/>
        <end position="192"/>
    </location>
</feature>
<dbReference type="InterPro" id="IPR013126">
    <property type="entry name" value="Hsp_70_fam"/>
</dbReference>
<keyword evidence="2" id="KW-0067">ATP-binding</keyword>
<evidence type="ECO:0000313" key="6">
    <source>
        <dbReference type="Proteomes" id="UP000035740"/>
    </source>
</evidence>
<reference evidence="5 6" key="1">
    <citation type="journal article" date="2014" name="Nature">
        <title>The genome of the recently domesticated crop plant sugar beet (Beta vulgaris).</title>
        <authorList>
            <person name="Dohm J.C."/>
            <person name="Minoche A.E."/>
            <person name="Holtgrawe D."/>
            <person name="Capella-Gutierrez S."/>
            <person name="Zakrzewski F."/>
            <person name="Tafer H."/>
            <person name="Rupp O."/>
            <person name="Sorensen T.R."/>
            <person name="Stracke R."/>
            <person name="Reinhardt R."/>
            <person name="Goesmann A."/>
            <person name="Kraft T."/>
            <person name="Schulz B."/>
            <person name="Stadler P.F."/>
            <person name="Schmidt T."/>
            <person name="Gabaldon T."/>
            <person name="Lehrach H."/>
            <person name="Weisshaar B."/>
            <person name="Himmelbauer H."/>
        </authorList>
    </citation>
    <scope>NUCLEOTIDE SEQUENCE [LARGE SCALE GENOMIC DNA]</scope>
    <source>
        <tissue evidence="5">Taproot</tissue>
    </source>
</reference>
<evidence type="ECO:0000313" key="5">
    <source>
        <dbReference type="EMBL" id="KMS93508.1"/>
    </source>
</evidence>
<feature type="compositionally biased region" description="Acidic residues" evidence="4">
    <location>
        <begin position="207"/>
        <end position="221"/>
    </location>
</feature>
<dbReference type="GO" id="GO:0030968">
    <property type="term" value="P:endoplasmic reticulum unfolded protein response"/>
    <property type="evidence" value="ECO:0007669"/>
    <property type="project" value="TreeGrafter"/>
</dbReference>
<dbReference type="PANTHER" id="PTHR45639">
    <property type="entry name" value="HSC70CB, ISOFORM G-RELATED"/>
    <property type="match status" value="1"/>
</dbReference>
<dbReference type="GO" id="GO:0034663">
    <property type="term" value="C:endoplasmic reticulum chaperone complex"/>
    <property type="evidence" value="ECO:0007669"/>
    <property type="project" value="TreeGrafter"/>
</dbReference>